<keyword evidence="4" id="KW-1185">Reference proteome</keyword>
<protein>
    <submittedName>
        <fullName evidence="3">EAL domain-containing protein</fullName>
    </submittedName>
</protein>
<dbReference type="PROSITE" id="PS50883">
    <property type="entry name" value="EAL"/>
    <property type="match status" value="1"/>
</dbReference>
<dbReference type="SMART" id="SM00052">
    <property type="entry name" value="EAL"/>
    <property type="match status" value="1"/>
</dbReference>
<dbReference type="CDD" id="cd04598">
    <property type="entry name" value="CBS_pair_GGDEF_EAL"/>
    <property type="match status" value="1"/>
</dbReference>
<dbReference type="Proteomes" id="UP000317365">
    <property type="component" value="Chromosome"/>
</dbReference>
<dbReference type="InterPro" id="IPR000160">
    <property type="entry name" value="GGDEF_dom"/>
</dbReference>
<reference evidence="4" key="1">
    <citation type="submission" date="2019-02" db="EMBL/GenBank/DDBJ databases">
        <title>Complete genome sequence of Rhodoferax sp. Gr-4.</title>
        <authorList>
            <person name="Jin L."/>
        </authorList>
    </citation>
    <scope>NUCLEOTIDE SEQUENCE [LARGE SCALE GENOMIC DNA]</scope>
    <source>
        <strain evidence="4">Gr-4</strain>
    </source>
</reference>
<dbReference type="PANTHER" id="PTHR33121">
    <property type="entry name" value="CYCLIC DI-GMP PHOSPHODIESTERASE PDEF"/>
    <property type="match status" value="1"/>
</dbReference>
<organism evidence="3 4">
    <name type="scientific">Rhodoferax aquaticus</name>
    <dbReference type="NCBI Taxonomy" id="2527691"/>
    <lineage>
        <taxon>Bacteria</taxon>
        <taxon>Pseudomonadati</taxon>
        <taxon>Pseudomonadota</taxon>
        <taxon>Betaproteobacteria</taxon>
        <taxon>Burkholderiales</taxon>
        <taxon>Comamonadaceae</taxon>
        <taxon>Rhodoferax</taxon>
    </lineage>
</organism>
<dbReference type="SUPFAM" id="SSF141868">
    <property type="entry name" value="EAL domain-like"/>
    <property type="match status" value="1"/>
</dbReference>
<dbReference type="PANTHER" id="PTHR33121:SF76">
    <property type="entry name" value="SIGNALING PROTEIN"/>
    <property type="match status" value="1"/>
</dbReference>
<feature type="domain" description="GGDEF" evidence="2">
    <location>
        <begin position="444"/>
        <end position="595"/>
    </location>
</feature>
<dbReference type="CDD" id="cd01948">
    <property type="entry name" value="EAL"/>
    <property type="match status" value="1"/>
</dbReference>
<accession>A0A515EVS5</accession>
<reference evidence="4" key="2">
    <citation type="journal article" date="2020" name="Int. J. Syst. Evol. Microbiol.">
        <title>Genomic insights into a novel species Rhodoferax aquaticus sp. nov., isolated from freshwater.</title>
        <authorList>
            <person name="Li T."/>
            <person name="Zhuo Y."/>
            <person name="Jin C.Z."/>
            <person name="Wu X."/>
            <person name="Ko S.R."/>
            <person name="Jin F.J."/>
            <person name="Ahn C.Y."/>
            <person name="Oh H.M."/>
            <person name="Lee H.G."/>
            <person name="Jin L."/>
        </authorList>
    </citation>
    <scope>NUCLEOTIDE SEQUENCE [LARGE SCALE GENOMIC DNA]</scope>
    <source>
        <strain evidence="4">Gr-4</strain>
    </source>
</reference>
<evidence type="ECO:0000313" key="3">
    <source>
        <dbReference type="EMBL" id="QDL56746.1"/>
    </source>
</evidence>
<dbReference type="GO" id="GO:0071111">
    <property type="term" value="F:cyclic-guanylate-specific phosphodiesterase activity"/>
    <property type="evidence" value="ECO:0007669"/>
    <property type="project" value="InterPro"/>
</dbReference>
<dbReference type="PROSITE" id="PS50887">
    <property type="entry name" value="GGDEF"/>
    <property type="match status" value="1"/>
</dbReference>
<dbReference type="SUPFAM" id="SSF55073">
    <property type="entry name" value="Nucleotide cyclase"/>
    <property type="match status" value="1"/>
</dbReference>
<name>A0A515EVS5_9BURK</name>
<dbReference type="KEGG" id="rhg:EXZ61_09280"/>
<dbReference type="SMART" id="SM00267">
    <property type="entry name" value="GGDEF"/>
    <property type="match status" value="1"/>
</dbReference>
<dbReference type="AlphaFoldDB" id="A0A515EVS5"/>
<feature type="domain" description="EAL" evidence="1">
    <location>
        <begin position="10"/>
        <end position="262"/>
    </location>
</feature>
<dbReference type="EMBL" id="CP036282">
    <property type="protein sequence ID" value="QDL56746.1"/>
    <property type="molecule type" value="Genomic_DNA"/>
</dbReference>
<gene>
    <name evidence="3" type="ORF">EXZ61_09280</name>
</gene>
<evidence type="ECO:0000259" key="2">
    <source>
        <dbReference type="PROSITE" id="PS50887"/>
    </source>
</evidence>
<dbReference type="Gene3D" id="3.20.20.450">
    <property type="entry name" value="EAL domain"/>
    <property type="match status" value="1"/>
</dbReference>
<dbReference type="InterPro" id="IPR050706">
    <property type="entry name" value="Cyclic-di-GMP_PDE-like"/>
</dbReference>
<evidence type="ECO:0000313" key="4">
    <source>
        <dbReference type="Proteomes" id="UP000317365"/>
    </source>
</evidence>
<dbReference type="InterPro" id="IPR029787">
    <property type="entry name" value="Nucleotide_cyclase"/>
</dbReference>
<evidence type="ECO:0000259" key="1">
    <source>
        <dbReference type="PROSITE" id="PS50883"/>
    </source>
</evidence>
<proteinExistence type="predicted"/>
<dbReference type="InterPro" id="IPR001633">
    <property type="entry name" value="EAL_dom"/>
</dbReference>
<sequence>MRSAVPAADTSSALGPLGALLAAGQLYSVFQPIAHLADAQVYAHEALVRGPQGTPLHTPDALLRAAAAEGLSYEFEYACVVVAIQTWGRLGVPGRLFVNVSASALTRMVQLHSAESLMRLVLDSGVVPRMLVLEITEHERIDDMDQLHDVAEGVRAAGLTLALDDFGDGRSSLRLWSQIKPEIVKIDKYFTRHISAHGDKLKTIQALQQIAVVFGTDLVAEGIETADDLRVLRDLGIAYGQGYFLGHPDRQPQKYLGVDCSRVLKERQVSVFPELTRVTPGGVLRNFALVQAPTVTPHTTNDALAAIFMELKELHAIAVMEGERPIGLINRARFMSEYSKLYYREVWGRKSCIVHANREPRLIELKHSVDELLGILTSQDQRYLYDGFIATDNGRYAGLGTGDQLVRSVTETRIEAARHANPLTFLPGNIPISQHIDRLLKKQVRFVACYADLNHFKPFNDHYGYWRGDEMILLLARLCMEHCDAQRDFLGHVGGDDFIMLFQSPDWRLRCDRLVAEFNQGARALFDADARQVGGIHAEDRHGIHRFFPFTTLSVGAVVIDGGAFTRPEHVANLAAAAKHGAKQSGLGVFEQTSRTTTELKDYPTSSQPLLQP</sequence>
<dbReference type="Pfam" id="PF00990">
    <property type="entry name" value="GGDEF"/>
    <property type="match status" value="1"/>
</dbReference>
<dbReference type="Pfam" id="PF00563">
    <property type="entry name" value="EAL"/>
    <property type="match status" value="1"/>
</dbReference>
<dbReference type="InterPro" id="IPR043128">
    <property type="entry name" value="Rev_trsase/Diguanyl_cyclase"/>
</dbReference>
<dbReference type="Gene3D" id="3.30.70.270">
    <property type="match status" value="1"/>
</dbReference>
<dbReference type="InterPro" id="IPR035919">
    <property type="entry name" value="EAL_sf"/>
</dbReference>